<dbReference type="InParanoid" id="A0A194WWW2"/>
<dbReference type="RefSeq" id="XP_018066818.1">
    <property type="nucleotide sequence ID" value="XM_018215650.1"/>
</dbReference>
<proteinExistence type="predicted"/>
<dbReference type="GeneID" id="28825376"/>
<dbReference type="STRING" id="149040.A0A194WWW2"/>
<evidence type="ECO:0000313" key="3">
    <source>
        <dbReference type="Proteomes" id="UP000070700"/>
    </source>
</evidence>
<sequence>MDISYNDLSRSRQSCHHCQRIVIAPPASILDDAPFKSFINSFEFSLREVLDASESSCVLFQRIARYLEEDFFEDPPPNVQWFTDNQPDRKILLHFEIKPSIFDAINEDPPYTCAISWLWEWANESKDGQVCFGSIDKFTYELCSEPEDPAAELVKQKPRYPYVASETTFTFVQESLRECDLHPECTIQSHSLLESGPGPSRLVDVGTSEDDNVHIIIAKDNMRYLALSYCWGNNDSMKLTSDMLTDWIEGIQFSLLPKTLKDAVMCTRQLGLRYLWVDRLCIIQDDEMDKAREIAAMPQIYSMAYLTISAASAKSSEDGFLKTRKETHEAISLSWVELPYLSSKGASGLVTLKLSESCEDFNWPNTRAIDSRAWTMQEQILSPRLLHFCTFHIVWKCKAREKIGTSEAIERSQPAWSKEQKVGQENSILNSWENIIARYTERKLSCPDDKLTAISAVAQAYCVQSGALSKHHQALLQEQTSEIQPLPRAYVAGLWRHEMPFALCWWRPWDGQPEFRPLSPRAPSWSWASVDGSIFYYESTNTASYNTNATILAYDITLKSPLQEFGAVSSGELKLRGRLKEGIQLDYSSSNIEVQNVNGIAGNAIFFPDARDDQLGSGRMITAFALQIGDSTGFFWNGVEPLKGPYGLVLLPVDDETFRRIGFFQADLDMGFDDLAFQDITIV</sequence>
<dbReference type="Pfam" id="PF06985">
    <property type="entry name" value="HET"/>
    <property type="match status" value="1"/>
</dbReference>
<accession>A0A194WWW2</accession>
<dbReference type="Proteomes" id="UP000070700">
    <property type="component" value="Unassembled WGS sequence"/>
</dbReference>
<dbReference type="OrthoDB" id="5125733at2759"/>
<evidence type="ECO:0000259" key="1">
    <source>
        <dbReference type="Pfam" id="PF06985"/>
    </source>
</evidence>
<dbReference type="AlphaFoldDB" id="A0A194WWW2"/>
<organism evidence="2 3">
    <name type="scientific">Mollisia scopiformis</name>
    <name type="common">Conifer needle endophyte fungus</name>
    <name type="synonym">Phialocephala scopiformis</name>
    <dbReference type="NCBI Taxonomy" id="149040"/>
    <lineage>
        <taxon>Eukaryota</taxon>
        <taxon>Fungi</taxon>
        <taxon>Dikarya</taxon>
        <taxon>Ascomycota</taxon>
        <taxon>Pezizomycotina</taxon>
        <taxon>Leotiomycetes</taxon>
        <taxon>Helotiales</taxon>
        <taxon>Mollisiaceae</taxon>
        <taxon>Mollisia</taxon>
    </lineage>
</organism>
<reference evidence="2 3" key="1">
    <citation type="submission" date="2015-10" db="EMBL/GenBank/DDBJ databases">
        <title>Full genome of DAOMC 229536 Phialocephala scopiformis, a fungal endophyte of spruce producing the potent anti-insectan compound rugulosin.</title>
        <authorList>
            <consortium name="DOE Joint Genome Institute"/>
            <person name="Walker A.K."/>
            <person name="Frasz S.L."/>
            <person name="Seifert K.A."/>
            <person name="Miller J.D."/>
            <person name="Mondo S.J."/>
            <person name="Labutti K."/>
            <person name="Lipzen A."/>
            <person name="Dockter R."/>
            <person name="Kennedy M."/>
            <person name="Grigoriev I.V."/>
            <person name="Spatafora J.W."/>
        </authorList>
    </citation>
    <scope>NUCLEOTIDE SEQUENCE [LARGE SCALE GENOMIC DNA]</scope>
    <source>
        <strain evidence="2 3">CBS 120377</strain>
    </source>
</reference>
<gene>
    <name evidence="2" type="ORF">LY89DRAFT_688150</name>
</gene>
<keyword evidence="3" id="KW-1185">Reference proteome</keyword>
<feature type="domain" description="Heterokaryon incompatibility" evidence="1">
    <location>
        <begin position="224"/>
        <end position="378"/>
    </location>
</feature>
<dbReference type="InterPro" id="IPR010730">
    <property type="entry name" value="HET"/>
</dbReference>
<name>A0A194WWW2_MOLSC</name>
<dbReference type="PANTHER" id="PTHR33112">
    <property type="entry name" value="DOMAIN PROTEIN, PUTATIVE-RELATED"/>
    <property type="match status" value="1"/>
</dbReference>
<dbReference type="PANTHER" id="PTHR33112:SF16">
    <property type="entry name" value="HETEROKARYON INCOMPATIBILITY DOMAIN-CONTAINING PROTEIN"/>
    <property type="match status" value="1"/>
</dbReference>
<dbReference type="EMBL" id="KQ947424">
    <property type="protein sequence ID" value="KUJ12463.1"/>
    <property type="molecule type" value="Genomic_DNA"/>
</dbReference>
<evidence type="ECO:0000313" key="2">
    <source>
        <dbReference type="EMBL" id="KUJ12463.1"/>
    </source>
</evidence>
<protein>
    <submittedName>
        <fullName evidence="2">HET-domain-containing protein</fullName>
    </submittedName>
</protein>
<dbReference type="KEGG" id="psco:LY89DRAFT_688150"/>